<protein>
    <submittedName>
        <fullName evidence="2">Uncharacterized protein</fullName>
    </submittedName>
</protein>
<keyword evidence="1" id="KW-0812">Transmembrane</keyword>
<keyword evidence="1" id="KW-1133">Transmembrane helix</keyword>
<feature type="transmembrane region" description="Helical" evidence="1">
    <location>
        <begin position="71"/>
        <end position="89"/>
    </location>
</feature>
<dbReference type="EMBL" id="CP016345">
    <property type="protein sequence ID" value="ANQ12816.1"/>
    <property type="molecule type" value="Genomic_DNA"/>
</dbReference>
<feature type="transmembrane region" description="Helical" evidence="1">
    <location>
        <begin position="7"/>
        <end position="27"/>
    </location>
</feature>
<evidence type="ECO:0000256" key="1">
    <source>
        <dbReference type="SAM" id="Phobius"/>
    </source>
</evidence>
<dbReference type="KEGG" id="vna:PN96_04780"/>
<keyword evidence="1" id="KW-0472">Membrane</keyword>
<feature type="transmembrane region" description="Helical" evidence="1">
    <location>
        <begin position="33"/>
        <end position="50"/>
    </location>
</feature>
<evidence type="ECO:0000313" key="2">
    <source>
        <dbReference type="EMBL" id="ANQ12816.1"/>
    </source>
</evidence>
<reference evidence="2 3" key="1">
    <citation type="submission" date="2016-07" db="EMBL/GenBank/DDBJ databases">
        <title>Developing Vibrio natriegens as a novel, fast-growing host for biotechnology.</title>
        <authorList>
            <person name="Weinstock M.T."/>
            <person name="Hesek E.D."/>
            <person name="Wilson C.M."/>
            <person name="Gibson D.G."/>
        </authorList>
    </citation>
    <scope>NUCLEOTIDE SEQUENCE [LARGE SCALE GENOMIC DNA]</scope>
    <source>
        <strain evidence="2 3">ATCC 14048</strain>
    </source>
</reference>
<accession>A0AAN1CW27</accession>
<sequence>MKVARIVIVITLLMHGVFFIALKNVWLQGSDRHIIMFTAVWFCGSVISLIRLRKAIKVQSLTSHFDKIGSAVLCVITLIPLGVGAYLFSSL</sequence>
<gene>
    <name evidence="2" type="ORF">BA890_08550</name>
</gene>
<name>A0AAN1CW27_VIBNA</name>
<dbReference type="AlphaFoldDB" id="A0AAN1CW27"/>
<keyword evidence="3" id="KW-1185">Reference proteome</keyword>
<organism evidence="2 3">
    <name type="scientific">Vibrio natriegens NBRC 15636 = ATCC 14048 = DSM 759</name>
    <dbReference type="NCBI Taxonomy" id="1219067"/>
    <lineage>
        <taxon>Bacteria</taxon>
        <taxon>Pseudomonadati</taxon>
        <taxon>Pseudomonadota</taxon>
        <taxon>Gammaproteobacteria</taxon>
        <taxon>Vibrionales</taxon>
        <taxon>Vibrionaceae</taxon>
        <taxon>Vibrio</taxon>
    </lineage>
</organism>
<proteinExistence type="predicted"/>
<dbReference type="Proteomes" id="UP000092741">
    <property type="component" value="Chromosome 1"/>
</dbReference>
<evidence type="ECO:0000313" key="3">
    <source>
        <dbReference type="Proteomes" id="UP000092741"/>
    </source>
</evidence>